<evidence type="ECO:0000313" key="4">
    <source>
        <dbReference type="Proteomes" id="UP000005018"/>
    </source>
</evidence>
<feature type="region of interest" description="Disordered" evidence="1">
    <location>
        <begin position="146"/>
        <end position="180"/>
    </location>
</feature>
<proteinExistence type="predicted"/>
<dbReference type="PANTHER" id="PTHR43830">
    <property type="entry name" value="PROTEIN PSP1"/>
    <property type="match status" value="1"/>
</dbReference>
<reference evidence="3 4" key="1">
    <citation type="journal article" date="2012" name="PLoS ONE">
        <title>Sequence and analysis of the genome of the pathogenic yeast Candida orthopsilosis.</title>
        <authorList>
            <person name="Riccombeni A."/>
            <person name="Vidanes G."/>
            <person name="Proux-Wera E."/>
            <person name="Wolfe K.H."/>
            <person name="Butler G."/>
        </authorList>
    </citation>
    <scope>NUCLEOTIDE SEQUENCE [LARGE SCALE GENOMIC DNA]</scope>
    <source>
        <strain evidence="3 4">Co 90-125</strain>
    </source>
</reference>
<organism evidence="3 4">
    <name type="scientific">Candida orthopsilosis (strain 90-125)</name>
    <name type="common">Yeast</name>
    <dbReference type="NCBI Taxonomy" id="1136231"/>
    <lineage>
        <taxon>Eukaryota</taxon>
        <taxon>Fungi</taxon>
        <taxon>Dikarya</taxon>
        <taxon>Ascomycota</taxon>
        <taxon>Saccharomycotina</taxon>
        <taxon>Pichiomycetes</taxon>
        <taxon>Debaryomycetaceae</taxon>
        <taxon>Candida/Lodderomyces clade</taxon>
        <taxon>Candida</taxon>
    </lineage>
</organism>
<sequence length="831" mass="92878">MAHNYGVTATTRPNQENNSNQPGDDYKYQPQQHQQLDPNSHAKSDDAHHLFHMPNLEPQFNIPNIDQISSPSFQPLSNTSSLPPSGSTIGKFTSNGSNTFWNTPLSCTSETKGGGSGSGGGAGQEMPSNLQYRGLSIDSSIWASPNSIKSSGPTSSSIWSPTRLNGHEQPQSQQSQQQSFPVQYFSQNKPPVSMQNTPLSTSNAENYTSAIPTENRSSSISGFTPPSMEEVAIGSGLLGDETTNTSPPMSYESMRRHSYTEGLLGQALDNEAVSPTLTKRQPISKNDVATMRMVDEYFESDPHERVKVTMKLLNDRFFDEERYLNDAYQLPKFPIESSLRNYQLVLVGFKAGRIDVFYLPSSNGVCTTTVTSPTMSSGTAIATASLGQHSFDIKVGDLVIVEADRGRDLGKVFKLNVSIDEARLLKLLQFQEQQAALNEHIENNLLDDVSVRSLSSQNSSHFLPTQHHSQQSTVTPPTLQFPKSILALAQPNEVFQIMNKKQDEEKACRLCLAKISSATSGCLLSGAPISPTTQDLLQMKLIDAEYQFDRKKLIFYYSTSKRIDFRDLVRELFRIYKTRIWMCAVTGVPFKSSKTSLSPLSTGIGSIPGVANVCVDQTPQKQSLQAQHPLQFSQRPQLNEQQVMSQSAIPTAPTIQSQQQHGLNRRQSFQQTSTFNRTPQLQGSMQHNNQPWVSTSQLLRRASHQPQMSYNDHQFDTIPRQISDSEQQQLYTQPWSLHPRKQQQSQQSQQQVPQQRHWSQQQQHSLVQPLTPQQQHIQQVQQQAQKQVQDQFKRRNQGSGSNEGGDDDVSMMQNHSDEKLVLKSLVDSINH</sequence>
<dbReference type="HOGENOM" id="CLU_341305_0_0_1"/>
<dbReference type="GeneID" id="14542314"/>
<feature type="compositionally biased region" description="Low complexity" evidence="1">
    <location>
        <begin position="773"/>
        <end position="790"/>
    </location>
</feature>
<dbReference type="InterPro" id="IPR007557">
    <property type="entry name" value="PSP1_C"/>
</dbReference>
<dbReference type="InterPro" id="IPR047767">
    <property type="entry name" value="PSP1-like"/>
</dbReference>
<evidence type="ECO:0000256" key="1">
    <source>
        <dbReference type="SAM" id="MobiDB-lite"/>
    </source>
</evidence>
<protein>
    <recommendedName>
        <fullName evidence="2">PSP1 C-terminal domain-containing protein</fullName>
    </recommendedName>
</protein>
<dbReference type="EMBL" id="HE681726">
    <property type="protein sequence ID" value="CCG25256.1"/>
    <property type="molecule type" value="Genomic_DNA"/>
</dbReference>
<feature type="compositionally biased region" description="Polar residues" evidence="1">
    <location>
        <begin position="29"/>
        <end position="38"/>
    </location>
</feature>
<accession>H8XB08</accession>
<feature type="domain" description="PSP1 C-terminal" evidence="2">
    <location>
        <begin position="483"/>
        <end position="585"/>
    </location>
</feature>
<dbReference type="OrthoDB" id="243127at2759"/>
<dbReference type="RefSeq" id="XP_003871381.1">
    <property type="nucleotide sequence ID" value="XM_003871332.1"/>
</dbReference>
<dbReference type="GO" id="GO:0005737">
    <property type="term" value="C:cytoplasm"/>
    <property type="evidence" value="ECO:0007669"/>
    <property type="project" value="TreeGrafter"/>
</dbReference>
<evidence type="ECO:0000259" key="2">
    <source>
        <dbReference type="PROSITE" id="PS51411"/>
    </source>
</evidence>
<feature type="compositionally biased region" description="Basic and acidic residues" evidence="1">
    <location>
        <begin position="40"/>
        <end position="49"/>
    </location>
</feature>
<dbReference type="PANTHER" id="PTHR43830:SF3">
    <property type="entry name" value="PROTEIN PSP1"/>
    <property type="match status" value="1"/>
</dbReference>
<feature type="compositionally biased region" description="Polar residues" evidence="1">
    <location>
        <begin position="61"/>
        <end position="111"/>
    </location>
</feature>
<feature type="compositionally biased region" description="Polar residues" evidence="1">
    <location>
        <begin position="7"/>
        <end position="22"/>
    </location>
</feature>
<dbReference type="Pfam" id="PF04468">
    <property type="entry name" value="PSP1"/>
    <property type="match status" value="1"/>
</dbReference>
<feature type="region of interest" description="Disordered" evidence="1">
    <location>
        <begin position="636"/>
        <end position="668"/>
    </location>
</feature>
<keyword evidence="4" id="KW-1185">Reference proteome</keyword>
<dbReference type="AlphaFoldDB" id="H8XB08"/>
<name>H8XB08_CANO9</name>
<feature type="compositionally biased region" description="Low complexity" evidence="1">
    <location>
        <begin position="169"/>
        <end position="180"/>
    </location>
</feature>
<feature type="region of interest" description="Disordered" evidence="1">
    <location>
        <begin position="737"/>
        <end position="831"/>
    </location>
</feature>
<dbReference type="KEGG" id="cot:CORT_0H01430"/>
<evidence type="ECO:0000313" key="3">
    <source>
        <dbReference type="EMBL" id="CCG25256.1"/>
    </source>
</evidence>
<feature type="compositionally biased region" description="Low complexity" evidence="1">
    <location>
        <begin position="146"/>
        <end position="161"/>
    </location>
</feature>
<dbReference type="PROSITE" id="PS51411">
    <property type="entry name" value="PSP1_C"/>
    <property type="match status" value="1"/>
</dbReference>
<feature type="region of interest" description="Disordered" evidence="1">
    <location>
        <begin position="1"/>
        <end position="128"/>
    </location>
</feature>
<dbReference type="eggNOG" id="KOG4679">
    <property type="taxonomic scope" value="Eukaryota"/>
</dbReference>
<gene>
    <name evidence="3" type="ORF">CORT_0H01430</name>
</gene>
<dbReference type="Proteomes" id="UP000005018">
    <property type="component" value="Chromosome 8"/>
</dbReference>
<feature type="compositionally biased region" description="Gly residues" evidence="1">
    <location>
        <begin position="112"/>
        <end position="123"/>
    </location>
</feature>
<feature type="compositionally biased region" description="Low complexity" evidence="1">
    <location>
        <begin position="742"/>
        <end position="765"/>
    </location>
</feature>